<keyword evidence="3" id="KW-1185">Reference proteome</keyword>
<dbReference type="Gene3D" id="3.40.50.1820">
    <property type="entry name" value="alpha/beta hydrolase"/>
    <property type="match status" value="1"/>
</dbReference>
<dbReference type="PANTHER" id="PTHR46331">
    <property type="entry name" value="VALACYCLOVIR HYDROLASE"/>
    <property type="match status" value="1"/>
</dbReference>
<feature type="domain" description="AB hydrolase-1" evidence="1">
    <location>
        <begin position="55"/>
        <end position="187"/>
    </location>
</feature>
<dbReference type="InParanoid" id="B3RUR2"/>
<dbReference type="HOGENOM" id="CLU_020336_50_5_1"/>
<evidence type="ECO:0000259" key="1">
    <source>
        <dbReference type="Pfam" id="PF00561"/>
    </source>
</evidence>
<organism evidence="2 3">
    <name type="scientific">Trichoplax adhaerens</name>
    <name type="common">Trichoplax reptans</name>
    <dbReference type="NCBI Taxonomy" id="10228"/>
    <lineage>
        <taxon>Eukaryota</taxon>
        <taxon>Metazoa</taxon>
        <taxon>Placozoa</taxon>
        <taxon>Uniplacotomia</taxon>
        <taxon>Trichoplacea</taxon>
        <taxon>Trichoplacidae</taxon>
        <taxon>Trichoplax</taxon>
    </lineage>
</organism>
<dbReference type="GeneID" id="6753112"/>
<dbReference type="CTD" id="6753112"/>
<dbReference type="PhylomeDB" id="B3RUR2"/>
<protein>
    <recommendedName>
        <fullName evidence="1">AB hydrolase-1 domain-containing protein</fullName>
    </recommendedName>
</protein>
<dbReference type="InterPro" id="IPR000073">
    <property type="entry name" value="AB_hydrolase_1"/>
</dbReference>
<dbReference type="Proteomes" id="UP000009022">
    <property type="component" value="Unassembled WGS sequence"/>
</dbReference>
<gene>
    <name evidence="2" type="ORF">TRIADDRAFT_55381</name>
</gene>
<dbReference type="OrthoDB" id="19657at2759"/>
<dbReference type="RefSeq" id="XP_002111402.1">
    <property type="nucleotide sequence ID" value="XM_002111366.1"/>
</dbReference>
<dbReference type="eggNOG" id="KOG2984">
    <property type="taxonomic scope" value="Eukaryota"/>
</dbReference>
<proteinExistence type="predicted"/>
<dbReference type="InterPro" id="IPR029058">
    <property type="entry name" value="AB_hydrolase_fold"/>
</dbReference>
<dbReference type="PANTHER" id="PTHR46331:SF2">
    <property type="entry name" value="VALACYCLOVIR HYDROLASE"/>
    <property type="match status" value="1"/>
</dbReference>
<reference evidence="2 3" key="1">
    <citation type="journal article" date="2008" name="Nature">
        <title>The Trichoplax genome and the nature of placozoans.</title>
        <authorList>
            <person name="Srivastava M."/>
            <person name="Begovic E."/>
            <person name="Chapman J."/>
            <person name="Putnam N.H."/>
            <person name="Hellsten U."/>
            <person name="Kawashima T."/>
            <person name="Kuo A."/>
            <person name="Mitros T."/>
            <person name="Salamov A."/>
            <person name="Carpenter M.L."/>
            <person name="Signorovitch A.Y."/>
            <person name="Moreno M.A."/>
            <person name="Kamm K."/>
            <person name="Grimwood J."/>
            <person name="Schmutz J."/>
            <person name="Shapiro H."/>
            <person name="Grigoriev I.V."/>
            <person name="Buss L.W."/>
            <person name="Schierwater B."/>
            <person name="Dellaporta S.L."/>
            <person name="Rokhsar D.S."/>
        </authorList>
    </citation>
    <scope>NUCLEOTIDE SEQUENCE [LARGE SCALE GENOMIC DNA]</scope>
    <source>
        <strain evidence="2 3">Grell-BS-1999</strain>
    </source>
</reference>
<accession>B3RUR2</accession>
<evidence type="ECO:0000313" key="3">
    <source>
        <dbReference type="Proteomes" id="UP000009022"/>
    </source>
</evidence>
<dbReference type="EMBL" id="DS985244">
    <property type="protein sequence ID" value="EDV25369.1"/>
    <property type="molecule type" value="Genomic_DNA"/>
</dbReference>
<sequence length="293" mass="33646">MAMDKETMLTLIKRDWNTEVQKDSSLQVKGPTSQGFLIVDGQKLYYSTWGEGSEILVILPGNLGVGEMDMIHLVKNVPQGVLVVTFHVRGCGQSKPPNREYSVDFYERDADDCANIMQQLGYKRYSVLGWCDGGVSAMLLAANYPDNVKKLILLGCRAFISEEDQNRYRNMQDITKFNPFILRDFIKVHGNKETAQTIWSSYLNTFFQLFNRDNNLCQSELTMIKCPTIILHGKHDYLVPAFHAQYLRDHIKGSRLHLISDGRHALQYQFPAKIERLVKTFLMEDAVIPWDEL</sequence>
<dbReference type="OMA" id="YTIICID"/>
<dbReference type="GO" id="GO:0017171">
    <property type="term" value="F:serine hydrolase activity"/>
    <property type="evidence" value="ECO:0000318"/>
    <property type="project" value="GO_Central"/>
</dbReference>
<name>B3RUR2_TRIAD</name>
<evidence type="ECO:0000313" key="2">
    <source>
        <dbReference type="EMBL" id="EDV25369.1"/>
    </source>
</evidence>
<dbReference type="KEGG" id="tad:TRIADDRAFT_55381"/>
<dbReference type="SUPFAM" id="SSF53474">
    <property type="entry name" value="alpha/beta-Hydrolases"/>
    <property type="match status" value="1"/>
</dbReference>
<dbReference type="Pfam" id="PF00561">
    <property type="entry name" value="Abhydrolase_1"/>
    <property type="match status" value="1"/>
</dbReference>
<dbReference type="AlphaFoldDB" id="B3RUR2"/>
<dbReference type="ESTHER" id="triad-b3rur2">
    <property type="family name" value="Valacyclovir-hydrolase"/>
</dbReference>